<dbReference type="Proteomes" id="UP000177870">
    <property type="component" value="Chromosome"/>
</dbReference>
<dbReference type="RefSeq" id="WP_070391949.1">
    <property type="nucleotide sequence ID" value="NZ_CP017599.1"/>
</dbReference>
<dbReference type="InterPro" id="IPR010982">
    <property type="entry name" value="Lambda_DNA-bd_dom_sf"/>
</dbReference>
<dbReference type="GO" id="GO:0003677">
    <property type="term" value="F:DNA binding"/>
    <property type="evidence" value="ECO:0007669"/>
    <property type="project" value="InterPro"/>
</dbReference>
<dbReference type="STRING" id="1458985.BJP34_08360"/>
<dbReference type="Gene3D" id="1.10.260.40">
    <property type="entry name" value="lambda repressor-like DNA-binding domains"/>
    <property type="match status" value="1"/>
</dbReference>
<name>A0A1D8TPD0_9CYAN</name>
<feature type="domain" description="HigA2-like helix-turn-helix" evidence="1">
    <location>
        <begin position="11"/>
        <end position="90"/>
    </location>
</feature>
<dbReference type="InterPro" id="IPR039554">
    <property type="entry name" value="HigA2-like_HTH"/>
</dbReference>
<dbReference type="OrthoDB" id="129377at2"/>
<evidence type="ECO:0000313" key="3">
    <source>
        <dbReference type="Proteomes" id="UP000177870"/>
    </source>
</evidence>
<protein>
    <submittedName>
        <fullName evidence="2">Transcriptional regulator</fullName>
    </submittedName>
</protein>
<dbReference type="KEGG" id="mpro:BJP34_08360"/>
<dbReference type="EMBL" id="CP017599">
    <property type="protein sequence ID" value="AOW99466.1"/>
    <property type="molecule type" value="Genomic_DNA"/>
</dbReference>
<accession>A0A1D8TPD0</accession>
<dbReference type="SUPFAM" id="SSF47413">
    <property type="entry name" value="lambda repressor-like DNA-binding domains"/>
    <property type="match status" value="1"/>
</dbReference>
<sequence>MPDYTVSSGNIFADLGFINAEEKLAKVKLASLIYDLIDERQLDDSDVANILKIDPPQVMDLKNGRLPGFSLEKLLFFLVALGQTIEISVSPKPETVSSGRIQVIRQSYA</sequence>
<organism evidence="2 3">
    <name type="scientific">Moorena producens PAL-8-15-08-1</name>
    <dbReference type="NCBI Taxonomy" id="1458985"/>
    <lineage>
        <taxon>Bacteria</taxon>
        <taxon>Bacillati</taxon>
        <taxon>Cyanobacteriota</taxon>
        <taxon>Cyanophyceae</taxon>
        <taxon>Coleofasciculales</taxon>
        <taxon>Coleofasciculaceae</taxon>
        <taxon>Moorena</taxon>
    </lineage>
</organism>
<proteinExistence type="predicted"/>
<dbReference type="Pfam" id="PF13744">
    <property type="entry name" value="HTH_37"/>
    <property type="match status" value="1"/>
</dbReference>
<reference evidence="3" key="1">
    <citation type="submission" date="2016-10" db="EMBL/GenBank/DDBJ databases">
        <title>Comparative genomics uncovers the prolific and rare metabolic potential of the cyanobacterial genus Moorea.</title>
        <authorList>
            <person name="Leao T."/>
            <person name="Castelao G."/>
            <person name="Korobeynikov A."/>
            <person name="Monroe E.A."/>
            <person name="Podell S."/>
            <person name="Glukhov E."/>
            <person name="Allen E."/>
            <person name="Gerwick W.H."/>
            <person name="Gerwick L."/>
        </authorList>
    </citation>
    <scope>NUCLEOTIDE SEQUENCE [LARGE SCALE GENOMIC DNA]</scope>
    <source>
        <strain evidence="3">PAL-8-15-08-1</strain>
    </source>
</reference>
<dbReference type="AlphaFoldDB" id="A0A1D8TPD0"/>
<gene>
    <name evidence="2" type="ORF">BJP34_08360</name>
</gene>
<evidence type="ECO:0000259" key="1">
    <source>
        <dbReference type="Pfam" id="PF13744"/>
    </source>
</evidence>
<evidence type="ECO:0000313" key="2">
    <source>
        <dbReference type="EMBL" id="AOW99466.1"/>
    </source>
</evidence>